<dbReference type="STRING" id="1121942.SAMN02745148_02236"/>
<evidence type="ECO:0000256" key="2">
    <source>
        <dbReference type="ARBA" id="ARBA00007362"/>
    </source>
</evidence>
<comment type="similarity">
    <text evidence="2">Belongs to the EamA transporter family.</text>
</comment>
<dbReference type="AlphaFoldDB" id="A0A1M5AF77"/>
<dbReference type="Proteomes" id="UP000184346">
    <property type="component" value="Unassembled WGS sequence"/>
</dbReference>
<dbReference type="InterPro" id="IPR050638">
    <property type="entry name" value="AA-Vitamin_Transporters"/>
</dbReference>
<evidence type="ECO:0000313" key="10">
    <source>
        <dbReference type="Proteomes" id="UP000184346"/>
    </source>
</evidence>
<dbReference type="InterPro" id="IPR000620">
    <property type="entry name" value="EamA_dom"/>
</dbReference>
<name>A0A1M5AF77_9GAMM</name>
<evidence type="ECO:0000256" key="6">
    <source>
        <dbReference type="SAM" id="MobiDB-lite"/>
    </source>
</evidence>
<accession>A0A1M5AF77</accession>
<feature type="transmembrane region" description="Helical" evidence="7">
    <location>
        <begin position="294"/>
        <end position="312"/>
    </location>
</feature>
<keyword evidence="10" id="KW-1185">Reference proteome</keyword>
<comment type="subcellular location">
    <subcellularLocation>
        <location evidence="1">Membrane</location>
        <topology evidence="1">Multi-pass membrane protein</topology>
    </subcellularLocation>
</comment>
<dbReference type="PANTHER" id="PTHR32322:SF2">
    <property type="entry name" value="EAMA DOMAIN-CONTAINING PROTEIN"/>
    <property type="match status" value="1"/>
</dbReference>
<feature type="transmembrane region" description="Helical" evidence="7">
    <location>
        <begin position="269"/>
        <end position="288"/>
    </location>
</feature>
<protein>
    <submittedName>
        <fullName evidence="9">Permease of the drug/metabolite transporter (DMT) superfamily</fullName>
    </submittedName>
</protein>
<keyword evidence="4 7" id="KW-1133">Transmembrane helix</keyword>
<feature type="domain" description="EamA" evidence="8">
    <location>
        <begin position="179"/>
        <end position="311"/>
    </location>
</feature>
<feature type="transmembrane region" description="Helical" evidence="7">
    <location>
        <begin position="239"/>
        <end position="257"/>
    </location>
</feature>
<dbReference type="SUPFAM" id="SSF103481">
    <property type="entry name" value="Multidrug resistance efflux transporter EmrE"/>
    <property type="match status" value="2"/>
</dbReference>
<dbReference type="RefSeq" id="WP_072822819.1">
    <property type="nucleotide sequence ID" value="NZ_FQUJ01000009.1"/>
</dbReference>
<feature type="domain" description="EamA" evidence="8">
    <location>
        <begin position="24"/>
        <end position="159"/>
    </location>
</feature>
<dbReference type="PANTHER" id="PTHR32322">
    <property type="entry name" value="INNER MEMBRANE TRANSPORTER"/>
    <property type="match status" value="1"/>
</dbReference>
<sequence>MSWLYRRGWRLALPPRSATLPLGGVVIATGFVLCWSSGFVGSRLAVAIDTPPLALYAWRFALATALAALWWLLRALGEGSGRISARELRGELASGSLTVGLYLLAMLVGIQQGVSAGVASLIGALQPLAAATLAALWLNERSSRVQWLGMLVATLGAGLCVLDDARGVGGAPIWAYGLPVLAVASVTLGSVMTARPDRGLPLEARLTLQLAAATGVFFAAALLLGEDGIAPPAISRESLLVMAWLVVLATFGGYGFFVQGLSRFGVTRLSTLIYLTPAVTLVWTALLFDELPGLLGGLGMIVAALGVLLTFGDPGKQGSGASVRAPRHEPAAPGTQASRAKIKSQTPWPSRSPRASNLVEGRNSGRGT</sequence>
<evidence type="ECO:0000256" key="5">
    <source>
        <dbReference type="ARBA" id="ARBA00023136"/>
    </source>
</evidence>
<feature type="transmembrane region" description="Helical" evidence="7">
    <location>
        <begin position="116"/>
        <end position="138"/>
    </location>
</feature>
<feature type="transmembrane region" description="Helical" evidence="7">
    <location>
        <begin position="206"/>
        <end position="224"/>
    </location>
</feature>
<organism evidence="9 10">
    <name type="scientific">Modicisalibacter ilicicola DSM 19980</name>
    <dbReference type="NCBI Taxonomy" id="1121942"/>
    <lineage>
        <taxon>Bacteria</taxon>
        <taxon>Pseudomonadati</taxon>
        <taxon>Pseudomonadota</taxon>
        <taxon>Gammaproteobacteria</taxon>
        <taxon>Oceanospirillales</taxon>
        <taxon>Halomonadaceae</taxon>
        <taxon>Modicisalibacter</taxon>
    </lineage>
</organism>
<evidence type="ECO:0000256" key="3">
    <source>
        <dbReference type="ARBA" id="ARBA00022692"/>
    </source>
</evidence>
<dbReference type="EMBL" id="FQUJ01000009">
    <property type="protein sequence ID" value="SHF28797.1"/>
    <property type="molecule type" value="Genomic_DNA"/>
</dbReference>
<evidence type="ECO:0000256" key="7">
    <source>
        <dbReference type="SAM" id="Phobius"/>
    </source>
</evidence>
<evidence type="ECO:0000256" key="1">
    <source>
        <dbReference type="ARBA" id="ARBA00004141"/>
    </source>
</evidence>
<feature type="region of interest" description="Disordered" evidence="6">
    <location>
        <begin position="319"/>
        <end position="368"/>
    </location>
</feature>
<dbReference type="Pfam" id="PF00892">
    <property type="entry name" value="EamA"/>
    <property type="match status" value="2"/>
</dbReference>
<feature type="transmembrane region" description="Helical" evidence="7">
    <location>
        <begin position="53"/>
        <end position="72"/>
    </location>
</feature>
<dbReference type="InterPro" id="IPR037185">
    <property type="entry name" value="EmrE-like"/>
</dbReference>
<keyword evidence="3 7" id="KW-0812">Transmembrane</keyword>
<feature type="transmembrane region" description="Helical" evidence="7">
    <location>
        <begin position="145"/>
        <end position="162"/>
    </location>
</feature>
<dbReference type="GO" id="GO:0016020">
    <property type="term" value="C:membrane"/>
    <property type="evidence" value="ECO:0007669"/>
    <property type="project" value="UniProtKB-SubCell"/>
</dbReference>
<feature type="transmembrane region" description="Helical" evidence="7">
    <location>
        <begin position="174"/>
        <end position="194"/>
    </location>
</feature>
<feature type="compositionally biased region" description="Polar residues" evidence="6">
    <location>
        <begin position="335"/>
        <end position="355"/>
    </location>
</feature>
<evidence type="ECO:0000313" key="9">
    <source>
        <dbReference type="EMBL" id="SHF28797.1"/>
    </source>
</evidence>
<proteinExistence type="inferred from homology"/>
<keyword evidence="5 7" id="KW-0472">Membrane</keyword>
<feature type="transmembrane region" description="Helical" evidence="7">
    <location>
        <begin position="20"/>
        <end position="41"/>
    </location>
</feature>
<evidence type="ECO:0000256" key="4">
    <source>
        <dbReference type="ARBA" id="ARBA00022989"/>
    </source>
</evidence>
<gene>
    <name evidence="9" type="ORF">SAMN02745148_02236</name>
</gene>
<evidence type="ECO:0000259" key="8">
    <source>
        <dbReference type="Pfam" id="PF00892"/>
    </source>
</evidence>
<feature type="transmembrane region" description="Helical" evidence="7">
    <location>
        <begin position="92"/>
        <end position="110"/>
    </location>
</feature>
<reference evidence="9 10" key="1">
    <citation type="submission" date="2016-11" db="EMBL/GenBank/DDBJ databases">
        <authorList>
            <person name="Jaros S."/>
            <person name="Januszkiewicz K."/>
            <person name="Wedrychowicz H."/>
        </authorList>
    </citation>
    <scope>NUCLEOTIDE SEQUENCE [LARGE SCALE GENOMIC DNA]</scope>
    <source>
        <strain evidence="9 10">DSM 19980</strain>
    </source>
</reference>
<dbReference type="OrthoDB" id="9809509at2"/>